<dbReference type="PANTHER" id="PTHR22753">
    <property type="entry name" value="TRANSMEMBRANE PROTEIN 68"/>
    <property type="match status" value="1"/>
</dbReference>
<evidence type="ECO:0000259" key="2">
    <source>
        <dbReference type="SMART" id="SM00563"/>
    </source>
</evidence>
<dbReference type="CDD" id="cd07987">
    <property type="entry name" value="LPLAT_MGAT-like"/>
    <property type="match status" value="1"/>
</dbReference>
<dbReference type="AlphaFoldDB" id="A0ABD6NX26"/>
<proteinExistence type="predicted"/>
<organism evidence="3 4">
    <name type="scientific">Mycobacterium alsense</name>
    <dbReference type="NCBI Taxonomy" id="324058"/>
    <lineage>
        <taxon>Bacteria</taxon>
        <taxon>Bacillati</taxon>
        <taxon>Actinomycetota</taxon>
        <taxon>Actinomycetes</taxon>
        <taxon>Mycobacteriales</taxon>
        <taxon>Mycobacteriaceae</taxon>
        <taxon>Mycobacterium</taxon>
    </lineage>
</organism>
<comment type="caution">
    <text evidence="3">The sequence shown here is derived from an EMBL/GenBank/DDBJ whole genome shotgun (WGS) entry which is preliminary data.</text>
</comment>
<name>A0ABD6NX26_9MYCO</name>
<accession>A0ABD6NX26</accession>
<feature type="domain" description="Phospholipid/glycerol acyltransferase" evidence="2">
    <location>
        <begin position="62"/>
        <end position="181"/>
    </location>
</feature>
<keyword evidence="3" id="KW-0808">Transferase</keyword>
<dbReference type="PIRSF" id="PIRSF016753">
    <property type="entry name" value="P_lipid/glycerol_ac_tran_prd"/>
    <property type="match status" value="1"/>
</dbReference>
<dbReference type="SUPFAM" id="SSF69593">
    <property type="entry name" value="Glycerol-3-phosphate (1)-acyltransferase"/>
    <property type="match status" value="1"/>
</dbReference>
<dbReference type="SMART" id="SM00563">
    <property type="entry name" value="PlsC"/>
    <property type="match status" value="1"/>
</dbReference>
<dbReference type="Proteomes" id="UP000092086">
    <property type="component" value="Unassembled WGS sequence"/>
</dbReference>
<reference evidence="3 4" key="1">
    <citation type="submission" date="2016-06" db="EMBL/GenBank/DDBJ databases">
        <authorList>
            <person name="Sutton G."/>
            <person name="Brinkac L."/>
            <person name="Sanka R."/>
            <person name="Adams M."/>
            <person name="Lau E."/>
            <person name="Sam S."/>
            <person name="Sreng N."/>
            <person name="Him V."/>
            <person name="Kerleguer A."/>
            <person name="Cheng S."/>
        </authorList>
    </citation>
    <scope>NUCLEOTIDE SEQUENCE [LARGE SCALE GENOMIC DNA]</scope>
    <source>
        <strain evidence="3 4">E2978</strain>
    </source>
</reference>
<dbReference type="PANTHER" id="PTHR22753:SF14">
    <property type="entry name" value="MONOACYLGLYCEROL_DIACYLGLYCEROL O-ACYLTRANSFERASE"/>
    <property type="match status" value="1"/>
</dbReference>
<feature type="region of interest" description="Disordered" evidence="1">
    <location>
        <begin position="1"/>
        <end position="22"/>
    </location>
</feature>
<evidence type="ECO:0000313" key="3">
    <source>
        <dbReference type="EMBL" id="OBG33531.1"/>
    </source>
</evidence>
<dbReference type="GO" id="GO:0016746">
    <property type="term" value="F:acyltransferase activity"/>
    <property type="evidence" value="ECO:0007669"/>
    <property type="project" value="UniProtKB-KW"/>
</dbReference>
<dbReference type="EMBL" id="LZIT01000232">
    <property type="protein sequence ID" value="OBG33531.1"/>
    <property type="molecule type" value="Genomic_DNA"/>
</dbReference>
<evidence type="ECO:0000256" key="1">
    <source>
        <dbReference type="SAM" id="MobiDB-lite"/>
    </source>
</evidence>
<dbReference type="Pfam" id="PF01553">
    <property type="entry name" value="Acyltransferase"/>
    <property type="match status" value="1"/>
</dbReference>
<dbReference type="RefSeq" id="WP_068212249.1">
    <property type="nucleotide sequence ID" value="NZ_LZIT01000232.1"/>
</dbReference>
<sequence length="280" mass="30436">MPQTRRRGAARGGRAAAAENHETGKWDPAFTERVAKAVGPVVKRWYRAEVRNIENVPSAGGALVVSNHSGGMLTPDVLIFSPAFYHRFGYDRPVYTLAHYGLFLGPLDGWLRRLGVIEASRENAAAALHSGAVVLVFPGGDYDSYRPTFEANTVDFNGRTGYVRTAIEAGVPIVPTVSIGAQETQLFLTRGNWLARKLRLTKARMDILPVSFGLPFGLSVIFPPNLPLPAKIVTEVLEPIDVTARFGDDPDVDEVDAHVRGVMGAALERLAGQRRLPILG</sequence>
<keyword evidence="3" id="KW-0012">Acyltransferase</keyword>
<dbReference type="InterPro" id="IPR002123">
    <property type="entry name" value="Plipid/glycerol_acylTrfase"/>
</dbReference>
<evidence type="ECO:0000313" key="4">
    <source>
        <dbReference type="Proteomes" id="UP000092086"/>
    </source>
</evidence>
<protein>
    <submittedName>
        <fullName evidence="3">Glycerol acyltransferase</fullName>
    </submittedName>
</protein>
<dbReference type="InterPro" id="IPR016676">
    <property type="entry name" value="P_lipid/glycerol_AcTrfase_prd"/>
</dbReference>
<gene>
    <name evidence="3" type="ORF">A5672_23995</name>
</gene>